<accession>A0A382MKH4</accession>
<evidence type="ECO:0000256" key="1">
    <source>
        <dbReference type="ARBA" id="ARBA00023125"/>
    </source>
</evidence>
<proteinExistence type="predicted"/>
<sequence length="199" mass="22234">MTEQGEGVASSWATGGLVERERSRFANFSVEGDSALPSRLQSLSGLPWFECWLQRLRTEKKSEHTIRAYSVAARTLSITSLPGESVLDWEQAKTMSVRDFHARVDPNRGRMDAWLNSIGELKPATVNARIAAASHLLQWVGHSMPDWIQRPNRSRSLPRTLGRNELSRVRTAATRSEDPLAQPVVTILLDTGLRVSELC</sequence>
<feature type="non-terminal residue" evidence="3">
    <location>
        <position position="199"/>
    </location>
</feature>
<keyword evidence="1" id="KW-0238">DNA-binding</keyword>
<dbReference type="Pfam" id="PF02899">
    <property type="entry name" value="Phage_int_SAM_1"/>
    <property type="match status" value="1"/>
</dbReference>
<protein>
    <recommendedName>
        <fullName evidence="2">Integrase SAM-like N-terminal domain-containing protein</fullName>
    </recommendedName>
</protein>
<dbReference type="Gene3D" id="1.10.150.130">
    <property type="match status" value="1"/>
</dbReference>
<evidence type="ECO:0000313" key="3">
    <source>
        <dbReference type="EMBL" id="SVC49008.1"/>
    </source>
</evidence>
<reference evidence="3" key="1">
    <citation type="submission" date="2018-05" db="EMBL/GenBank/DDBJ databases">
        <authorList>
            <person name="Lanie J.A."/>
            <person name="Ng W.-L."/>
            <person name="Kazmierczak K.M."/>
            <person name="Andrzejewski T.M."/>
            <person name="Davidsen T.M."/>
            <person name="Wayne K.J."/>
            <person name="Tettelin H."/>
            <person name="Glass J.I."/>
            <person name="Rusch D."/>
            <person name="Podicherti R."/>
            <person name="Tsui H.-C.T."/>
            <person name="Winkler M.E."/>
        </authorList>
    </citation>
    <scope>NUCLEOTIDE SEQUENCE</scope>
</reference>
<evidence type="ECO:0000259" key="2">
    <source>
        <dbReference type="Pfam" id="PF02899"/>
    </source>
</evidence>
<feature type="domain" description="Integrase SAM-like N-terminal" evidence="2">
    <location>
        <begin position="51"/>
        <end position="139"/>
    </location>
</feature>
<dbReference type="AlphaFoldDB" id="A0A382MKH4"/>
<dbReference type="EMBL" id="UINC01094081">
    <property type="protein sequence ID" value="SVC49008.1"/>
    <property type="molecule type" value="Genomic_DNA"/>
</dbReference>
<dbReference type="InterPro" id="IPR010998">
    <property type="entry name" value="Integrase_recombinase_N"/>
</dbReference>
<dbReference type="InterPro" id="IPR004107">
    <property type="entry name" value="Integrase_SAM-like_N"/>
</dbReference>
<dbReference type="GO" id="GO:0015074">
    <property type="term" value="P:DNA integration"/>
    <property type="evidence" value="ECO:0007669"/>
    <property type="project" value="InterPro"/>
</dbReference>
<dbReference type="InterPro" id="IPR011010">
    <property type="entry name" value="DNA_brk_join_enz"/>
</dbReference>
<gene>
    <name evidence="3" type="ORF">METZ01_LOCUS301862</name>
</gene>
<organism evidence="3">
    <name type="scientific">marine metagenome</name>
    <dbReference type="NCBI Taxonomy" id="408172"/>
    <lineage>
        <taxon>unclassified sequences</taxon>
        <taxon>metagenomes</taxon>
        <taxon>ecological metagenomes</taxon>
    </lineage>
</organism>
<dbReference type="SUPFAM" id="SSF56349">
    <property type="entry name" value="DNA breaking-rejoining enzymes"/>
    <property type="match status" value="1"/>
</dbReference>
<dbReference type="GO" id="GO:0003677">
    <property type="term" value="F:DNA binding"/>
    <property type="evidence" value="ECO:0007669"/>
    <property type="project" value="UniProtKB-KW"/>
</dbReference>
<name>A0A382MKH4_9ZZZZ</name>